<dbReference type="Pfam" id="PF03171">
    <property type="entry name" value="2OG-FeII_Oxy"/>
    <property type="match status" value="1"/>
</dbReference>
<evidence type="ECO:0000256" key="2">
    <source>
        <dbReference type="ARBA" id="ARBA00022723"/>
    </source>
</evidence>
<dbReference type="PANTHER" id="PTHR10209">
    <property type="entry name" value="OXIDOREDUCTASE, 2OG-FE II OXYGENASE FAMILY PROTEIN"/>
    <property type="match status" value="1"/>
</dbReference>
<evidence type="ECO:0000313" key="7">
    <source>
        <dbReference type="EMBL" id="MEJ8476702.1"/>
    </source>
</evidence>
<evidence type="ECO:0000256" key="3">
    <source>
        <dbReference type="ARBA" id="ARBA00023002"/>
    </source>
</evidence>
<evidence type="ECO:0000313" key="8">
    <source>
        <dbReference type="Proteomes" id="UP001385499"/>
    </source>
</evidence>
<protein>
    <submittedName>
        <fullName evidence="7">2-oxoglutarate and iron-dependent oxygenase domain-containing protein</fullName>
    </submittedName>
</protein>
<comment type="caution">
    <text evidence="7">The sequence shown here is derived from an EMBL/GenBank/DDBJ whole genome shotgun (WGS) entry which is preliminary data.</text>
</comment>
<organism evidence="7 8">
    <name type="scientific">Roseibium algae</name>
    <dbReference type="NCBI Taxonomy" id="3123038"/>
    <lineage>
        <taxon>Bacteria</taxon>
        <taxon>Pseudomonadati</taxon>
        <taxon>Pseudomonadota</taxon>
        <taxon>Alphaproteobacteria</taxon>
        <taxon>Hyphomicrobiales</taxon>
        <taxon>Stappiaceae</taxon>
        <taxon>Roseibium</taxon>
    </lineage>
</organism>
<dbReference type="PROSITE" id="PS51471">
    <property type="entry name" value="FE2OG_OXY"/>
    <property type="match status" value="1"/>
</dbReference>
<evidence type="ECO:0000256" key="5">
    <source>
        <dbReference type="RuleBase" id="RU003682"/>
    </source>
</evidence>
<sequence length="351" mass="39273">MMSSTRTAFTELPVIDVSGLYSDQSTDRRAVAEALGRAAREVGFFYVTGHKVEMDLRKDLLEQTKRFFEQPVERKMDVYIGKSINHRGYVPEGEEVMVGGKHDRKEALDIGLELASNDPLVTAGTPMVGPNQWPDLPGFRTDVTAYYEAVFDLGRRLLHGFALALGKDETFFDDFVTKPPSQLRLLHYPYDADAEDAQGIGAHTDYECFTLLLPTAPGLQVMNGDGEWIDVPLLADAYVVNIGDMMEIWTNGAFIATSHRVRKVKEERYSFPLFFACDYHTTVAPIPDLIGDGQTANYDPVRAGDHLFSQTVQSFAYLRDRLARGEVTLPEDAKALSSFGQYARHLEAQDE</sequence>
<dbReference type="RefSeq" id="WP_340277415.1">
    <property type="nucleotide sequence ID" value="NZ_JBAKIA010000024.1"/>
</dbReference>
<name>A0ABU8TRD8_9HYPH</name>
<feature type="domain" description="Fe2OG dioxygenase" evidence="6">
    <location>
        <begin position="179"/>
        <end position="277"/>
    </location>
</feature>
<dbReference type="InterPro" id="IPR026992">
    <property type="entry name" value="DIOX_N"/>
</dbReference>
<dbReference type="Gene3D" id="2.60.120.330">
    <property type="entry name" value="B-lactam Antibiotic, Isopenicillin N Synthase, Chain"/>
    <property type="match status" value="1"/>
</dbReference>
<dbReference type="InterPro" id="IPR005123">
    <property type="entry name" value="Oxoglu/Fe-dep_dioxygenase_dom"/>
</dbReference>
<dbReference type="InterPro" id="IPR044861">
    <property type="entry name" value="IPNS-like_FE2OG_OXY"/>
</dbReference>
<accession>A0ABU8TRD8</accession>
<keyword evidence="8" id="KW-1185">Reference proteome</keyword>
<dbReference type="EMBL" id="JBAKIA010000024">
    <property type="protein sequence ID" value="MEJ8476702.1"/>
    <property type="molecule type" value="Genomic_DNA"/>
</dbReference>
<comment type="similarity">
    <text evidence="1 5">Belongs to the iron/ascorbate-dependent oxidoreductase family.</text>
</comment>
<dbReference type="PANTHER" id="PTHR10209:SF867">
    <property type="entry name" value="2-OXOGLUTARATE (2OG) AND FE(II)-DEPENDENT OXYGENASE SUPERFAMILY PROTEIN"/>
    <property type="match status" value="1"/>
</dbReference>
<gene>
    <name evidence="7" type="ORF">V6575_21690</name>
</gene>
<evidence type="ECO:0000259" key="6">
    <source>
        <dbReference type="PROSITE" id="PS51471"/>
    </source>
</evidence>
<proteinExistence type="inferred from homology"/>
<dbReference type="Pfam" id="PF14226">
    <property type="entry name" value="DIOX_N"/>
    <property type="match status" value="1"/>
</dbReference>
<evidence type="ECO:0000256" key="1">
    <source>
        <dbReference type="ARBA" id="ARBA00008056"/>
    </source>
</evidence>
<keyword evidence="3 5" id="KW-0560">Oxidoreductase</keyword>
<dbReference type="SUPFAM" id="SSF51197">
    <property type="entry name" value="Clavaminate synthase-like"/>
    <property type="match status" value="1"/>
</dbReference>
<dbReference type="InterPro" id="IPR027443">
    <property type="entry name" value="IPNS-like_sf"/>
</dbReference>
<keyword evidence="2 5" id="KW-0479">Metal-binding</keyword>
<dbReference type="Proteomes" id="UP001385499">
    <property type="component" value="Unassembled WGS sequence"/>
</dbReference>
<dbReference type="PRINTS" id="PR00682">
    <property type="entry name" value="IPNSYNTHASE"/>
</dbReference>
<evidence type="ECO:0000256" key="4">
    <source>
        <dbReference type="ARBA" id="ARBA00023004"/>
    </source>
</evidence>
<keyword evidence="4 5" id="KW-0408">Iron</keyword>
<reference evidence="7 8" key="1">
    <citation type="submission" date="2024-02" db="EMBL/GenBank/DDBJ databases">
        <title>Roseibium algae sp. nov., isolated from marine alga (Grateloupia sp.), showing potential in myo-inositol conversion.</title>
        <authorList>
            <person name="Wang Y."/>
        </authorList>
    </citation>
    <scope>NUCLEOTIDE SEQUENCE [LARGE SCALE GENOMIC DNA]</scope>
    <source>
        <strain evidence="7 8">H3510</strain>
    </source>
</reference>